<protein>
    <submittedName>
        <fullName evidence="2">Iron complex transport system substrate-binding protein/vitamin B12 transport system substrate-binding protein</fullName>
    </submittedName>
</protein>
<dbReference type="Gene3D" id="3.40.50.1980">
    <property type="entry name" value="Nitrogenase molybdenum iron protein domain"/>
    <property type="match status" value="2"/>
</dbReference>
<keyword evidence="3" id="KW-1185">Reference proteome</keyword>
<evidence type="ECO:0000313" key="2">
    <source>
        <dbReference type="EMBL" id="TDR19428.1"/>
    </source>
</evidence>
<accession>A0A4R6XSV1</accession>
<dbReference type="AlphaFoldDB" id="A0A4R6XSV1"/>
<dbReference type="RefSeq" id="WP_099019931.1">
    <property type="nucleotide sequence ID" value="NZ_NIHB01000004.1"/>
</dbReference>
<gene>
    <name evidence="2" type="ORF">C8D91_1984</name>
</gene>
<dbReference type="PROSITE" id="PS50983">
    <property type="entry name" value="FE_B12_PBP"/>
    <property type="match status" value="1"/>
</dbReference>
<evidence type="ECO:0000313" key="3">
    <source>
        <dbReference type="Proteomes" id="UP000295724"/>
    </source>
</evidence>
<dbReference type="SUPFAM" id="SSF53807">
    <property type="entry name" value="Helical backbone' metal receptor"/>
    <property type="match status" value="1"/>
</dbReference>
<dbReference type="EMBL" id="SNZB01000004">
    <property type="protein sequence ID" value="TDR19428.1"/>
    <property type="molecule type" value="Genomic_DNA"/>
</dbReference>
<name>A0A4R6XSV1_9GAMM</name>
<dbReference type="Proteomes" id="UP000295724">
    <property type="component" value="Unassembled WGS sequence"/>
</dbReference>
<sequence>MIKSTTFACLIFIITCVDANKPNITSITLSPHLTELVFSAGGKDSLIGISAYSNYPEATKNLPIIGDAFRLDFEMIKSLQPDLIFYWRNGTANQVIQQLDELGFKLHEISINQLSDIPSAIENIANALKTTPLEAPKLFTQRLDQLKSHRLKQKTALIQISDKPIYTVNGLHWMSEAIAVCGLSNVYAELSALSAAVTLESVVLNKPEVLVRLEPLANENQLASWKSIPAVKNQHIAVLEADHFTRPTLRTLLAIESLCEQVEAF</sequence>
<dbReference type="Pfam" id="PF01497">
    <property type="entry name" value="Peripla_BP_2"/>
    <property type="match status" value="1"/>
</dbReference>
<dbReference type="InterPro" id="IPR050902">
    <property type="entry name" value="ABC_Transporter_SBP"/>
</dbReference>
<dbReference type="OrthoDB" id="6495095at2"/>
<feature type="domain" description="Fe/B12 periplasmic-binding" evidence="1">
    <location>
        <begin position="25"/>
        <end position="265"/>
    </location>
</feature>
<dbReference type="InterPro" id="IPR002491">
    <property type="entry name" value="ABC_transptr_periplasmic_BD"/>
</dbReference>
<organism evidence="2 3">
    <name type="scientific">Marinicella litoralis</name>
    <dbReference type="NCBI Taxonomy" id="644220"/>
    <lineage>
        <taxon>Bacteria</taxon>
        <taxon>Pseudomonadati</taxon>
        <taxon>Pseudomonadota</taxon>
        <taxon>Gammaproteobacteria</taxon>
        <taxon>Lysobacterales</taxon>
        <taxon>Marinicellaceae</taxon>
        <taxon>Marinicella</taxon>
    </lineage>
</organism>
<evidence type="ECO:0000259" key="1">
    <source>
        <dbReference type="PROSITE" id="PS50983"/>
    </source>
</evidence>
<dbReference type="GO" id="GO:0071281">
    <property type="term" value="P:cellular response to iron ion"/>
    <property type="evidence" value="ECO:0007669"/>
    <property type="project" value="TreeGrafter"/>
</dbReference>
<dbReference type="PANTHER" id="PTHR30535:SF34">
    <property type="entry name" value="MOLYBDATE-BINDING PROTEIN MOLA"/>
    <property type="match status" value="1"/>
</dbReference>
<reference evidence="2 3" key="1">
    <citation type="submission" date="2019-03" db="EMBL/GenBank/DDBJ databases">
        <title>Genomic Encyclopedia of Type Strains, Phase IV (KMG-IV): sequencing the most valuable type-strain genomes for metagenomic binning, comparative biology and taxonomic classification.</title>
        <authorList>
            <person name="Goeker M."/>
        </authorList>
    </citation>
    <scope>NUCLEOTIDE SEQUENCE [LARGE SCALE GENOMIC DNA]</scope>
    <source>
        <strain evidence="2 3">DSM 25488</strain>
    </source>
</reference>
<comment type="caution">
    <text evidence="2">The sequence shown here is derived from an EMBL/GenBank/DDBJ whole genome shotgun (WGS) entry which is preliminary data.</text>
</comment>
<dbReference type="PANTHER" id="PTHR30535">
    <property type="entry name" value="VITAMIN B12-BINDING PROTEIN"/>
    <property type="match status" value="1"/>
</dbReference>
<proteinExistence type="predicted"/>